<keyword evidence="1" id="KW-1185">Reference proteome</keyword>
<dbReference type="AlphaFoldDB" id="A0A0N5B6J1"/>
<dbReference type="Proteomes" id="UP000046392">
    <property type="component" value="Unplaced"/>
</dbReference>
<protein>
    <submittedName>
        <fullName evidence="2">Pentatricopeptide repeat-containing protein</fullName>
    </submittedName>
</protein>
<accession>A0A0N5B6J1</accession>
<dbReference type="STRING" id="174720.A0A0N5B6J1"/>
<dbReference type="WBParaSite" id="SPAL_0000168000.1">
    <property type="protein sequence ID" value="SPAL_0000168000.1"/>
    <property type="gene ID" value="SPAL_0000168000"/>
</dbReference>
<reference evidence="2" key="1">
    <citation type="submission" date="2017-02" db="UniProtKB">
        <authorList>
            <consortium name="WormBaseParasite"/>
        </authorList>
    </citation>
    <scope>IDENTIFICATION</scope>
</reference>
<proteinExistence type="predicted"/>
<organism evidence="1 2">
    <name type="scientific">Strongyloides papillosus</name>
    <name type="common">Intestinal threadworm</name>
    <dbReference type="NCBI Taxonomy" id="174720"/>
    <lineage>
        <taxon>Eukaryota</taxon>
        <taxon>Metazoa</taxon>
        <taxon>Ecdysozoa</taxon>
        <taxon>Nematoda</taxon>
        <taxon>Chromadorea</taxon>
        <taxon>Rhabditida</taxon>
        <taxon>Tylenchina</taxon>
        <taxon>Panagrolaimomorpha</taxon>
        <taxon>Strongyloidoidea</taxon>
        <taxon>Strongyloididae</taxon>
        <taxon>Strongyloides</taxon>
    </lineage>
</organism>
<name>A0A0N5B6J1_STREA</name>
<evidence type="ECO:0000313" key="2">
    <source>
        <dbReference type="WBParaSite" id="SPAL_0000168000.1"/>
    </source>
</evidence>
<evidence type="ECO:0000313" key="1">
    <source>
        <dbReference type="Proteomes" id="UP000046392"/>
    </source>
</evidence>
<sequence length="432" mass="50407">MQRLLCLINRHHLLQNNIFLLRSNSIANQIREKPVNDKILSTNLQRTSNQTPLDFSKYIVTEDFGLVSSEADVYETTKSFLNKPTETIKYDFYSGLNFYSETEKQYIDLSAFLDDIVHVEDIETFIDDSEKRAEITLDGERSQCFDVSKMLQLVSRNDYEGIVNELNNKKWPKFLENDILISKVLEIIVANAKYEEIKKVFNDFAKSDCMAHLKNSIALDFFIKLLDQHNLDTVVNEIGKLKDLFYIDEMSTILSKKVASQVEMKSNEQARTLLNTAFELEYSLPDIERLWKMLLSKGYITSTSMFFELAISQLLEKREVDLALSYWKRQHSEFLESTCFHYFYKYFLKNDIPLKGKLYEKVISMESSMVRSMNVFADIVVCLVEMNRIEDAKKQAKKMSLNSSQFKNPLRRVKDSEVYGVLEGIIKETTKK</sequence>